<feature type="transmembrane region" description="Helical" evidence="1">
    <location>
        <begin position="6"/>
        <end position="23"/>
    </location>
</feature>
<dbReference type="EMBL" id="JAVGJF010000002">
    <property type="protein sequence ID" value="MDQ7174554.1"/>
    <property type="molecule type" value="Genomic_DNA"/>
</dbReference>
<keyword evidence="1" id="KW-1133">Transmembrane helix</keyword>
<evidence type="ECO:0000313" key="2">
    <source>
        <dbReference type="EMBL" id="MDQ7174554.1"/>
    </source>
</evidence>
<dbReference type="Proteomes" id="UP000242704">
    <property type="component" value="Unassembled WGS sequence"/>
</dbReference>
<evidence type="ECO:0000256" key="1">
    <source>
        <dbReference type="SAM" id="Phobius"/>
    </source>
</evidence>
<name>A0AAE5W7T9_STACR</name>
<reference evidence="2 5" key="3">
    <citation type="submission" date="2023-08" db="EMBL/GenBank/DDBJ databases">
        <title>Whole genome sequencing of Staphylococcus chromogenes NNSch 2386.</title>
        <authorList>
            <person name="Kropotov V.S."/>
            <person name="Boriskina E.V."/>
            <person name="Gordinskaya N.A."/>
            <person name="Shkurkina I.S."/>
            <person name="Kryazhev D.V."/>
            <person name="Alekseeva A.E."/>
            <person name="Makhova M.A."/>
        </authorList>
    </citation>
    <scope>NUCLEOTIDE SEQUENCE [LARGE SCALE GENOMIC DNA]</scope>
    <source>
        <strain evidence="2 5">NNSch 2386</strain>
    </source>
</reference>
<comment type="caution">
    <text evidence="3">The sequence shown here is derived from an EMBL/GenBank/DDBJ whole genome shotgun (WGS) entry which is preliminary data.</text>
</comment>
<dbReference type="EMBL" id="PZBZ01000110">
    <property type="protein sequence ID" value="PTG11371.1"/>
    <property type="molecule type" value="Genomic_DNA"/>
</dbReference>
<dbReference type="AlphaFoldDB" id="A0AAE5W7T9"/>
<dbReference type="RefSeq" id="WP_103159263.1">
    <property type="nucleotide sequence ID" value="NZ_BMDK01000001.1"/>
</dbReference>
<protein>
    <submittedName>
        <fullName evidence="3">Uncharacterized protein</fullName>
    </submittedName>
</protein>
<reference evidence="3 4" key="1">
    <citation type="journal article" date="2016" name="Front. Microbiol.">
        <title>Comprehensive Phylogenetic Analysis of Bovine Non-aureus Staphylococci Species Based on Whole-Genome Sequencing.</title>
        <authorList>
            <person name="Naushad S."/>
            <person name="Barkema H.W."/>
            <person name="Luby C."/>
            <person name="Condas L.A."/>
            <person name="Nobrega D.B."/>
            <person name="Carson D.A."/>
            <person name="De Buck J."/>
        </authorList>
    </citation>
    <scope>NUCLEOTIDE SEQUENCE [LARGE SCALE GENOMIC DNA]</scope>
    <source>
        <strain evidence="3 4">SNUC 505</strain>
    </source>
</reference>
<reference evidence="3" key="2">
    <citation type="submission" date="2018-03" db="EMBL/GenBank/DDBJ databases">
        <authorList>
            <person name="Naushad S."/>
        </authorList>
    </citation>
    <scope>NUCLEOTIDE SEQUENCE</scope>
    <source>
        <strain evidence="3">SNUC 505</strain>
    </source>
</reference>
<accession>A0AAE5W7T9</accession>
<evidence type="ECO:0000313" key="5">
    <source>
        <dbReference type="Proteomes" id="UP001240157"/>
    </source>
</evidence>
<keyword evidence="1" id="KW-0812">Transmembrane</keyword>
<dbReference type="Proteomes" id="UP001240157">
    <property type="component" value="Unassembled WGS sequence"/>
</dbReference>
<proteinExistence type="predicted"/>
<organism evidence="3 4">
    <name type="scientific">Staphylococcus chromogenes</name>
    <name type="common">Staphylococcus hyicus subsp. chromogenes</name>
    <dbReference type="NCBI Taxonomy" id="46126"/>
    <lineage>
        <taxon>Bacteria</taxon>
        <taxon>Bacillati</taxon>
        <taxon>Bacillota</taxon>
        <taxon>Bacilli</taxon>
        <taxon>Bacillales</taxon>
        <taxon>Staphylococcaceae</taxon>
        <taxon>Staphylococcus</taxon>
    </lineage>
</organism>
<keyword evidence="1" id="KW-0472">Membrane</keyword>
<gene>
    <name evidence="3" type="ORF">BU653_11335</name>
    <name evidence="2" type="ORF">RCF65_00955</name>
</gene>
<evidence type="ECO:0000313" key="4">
    <source>
        <dbReference type="Proteomes" id="UP000242704"/>
    </source>
</evidence>
<evidence type="ECO:0000313" key="3">
    <source>
        <dbReference type="EMBL" id="PTG11371.1"/>
    </source>
</evidence>
<sequence>MVFILIVIIIALFIYQLFLMNKINKTRREMGGLPIASPFPQHQRLPLSQKRNPIVVVSTTCTVCQRLFKEYNHKTHGDKLTFAFVDDTSTVTQFLKQHPHMSSASVVSFYDRDQLFVKNTPLAYILNSDGYVVDKQSIVSLKELPINS</sequence>